<dbReference type="AlphaFoldDB" id="A0A1Y2GIU5"/>
<reference evidence="2 3" key="1">
    <citation type="submission" date="2016-07" db="EMBL/GenBank/DDBJ databases">
        <title>Pervasive Adenine N6-methylation of Active Genes in Fungi.</title>
        <authorList>
            <consortium name="DOE Joint Genome Institute"/>
            <person name="Mondo S.J."/>
            <person name="Dannebaum R.O."/>
            <person name="Kuo R.C."/>
            <person name="Labutti K."/>
            <person name="Haridas S."/>
            <person name="Kuo A."/>
            <person name="Salamov A."/>
            <person name="Ahrendt S.R."/>
            <person name="Lipzen A."/>
            <person name="Sullivan W."/>
            <person name="Andreopoulos W.B."/>
            <person name="Clum A."/>
            <person name="Lindquist E."/>
            <person name="Daum C."/>
            <person name="Ramamoorthy G.K."/>
            <person name="Gryganskyi A."/>
            <person name="Culley D."/>
            <person name="Magnuson J.K."/>
            <person name="James T.Y."/>
            <person name="O'Malley M.A."/>
            <person name="Stajich J.E."/>
            <person name="Spatafora J.W."/>
            <person name="Visel A."/>
            <person name="Grigoriev I.V."/>
        </authorList>
    </citation>
    <scope>NUCLEOTIDE SEQUENCE [LARGE SCALE GENOMIC DNA]</scope>
    <source>
        <strain evidence="2 3">NRRL 3116</strain>
    </source>
</reference>
<proteinExistence type="predicted"/>
<feature type="compositionally biased region" description="Low complexity" evidence="1">
    <location>
        <begin position="307"/>
        <end position="317"/>
    </location>
</feature>
<feature type="compositionally biased region" description="Acidic residues" evidence="1">
    <location>
        <begin position="11"/>
        <end position="23"/>
    </location>
</feature>
<gene>
    <name evidence="2" type="ORF">BCR41DRAFT_357812</name>
</gene>
<dbReference type="RefSeq" id="XP_021879253.1">
    <property type="nucleotide sequence ID" value="XM_022024964.1"/>
</dbReference>
<feature type="region of interest" description="Disordered" evidence="1">
    <location>
        <begin position="302"/>
        <end position="373"/>
    </location>
</feature>
<protein>
    <submittedName>
        <fullName evidence="2">Uncharacterized protein</fullName>
    </submittedName>
</protein>
<feature type="compositionally biased region" description="Low complexity" evidence="1">
    <location>
        <begin position="116"/>
        <end position="131"/>
    </location>
</feature>
<organism evidence="2 3">
    <name type="scientific">Lobosporangium transversale</name>
    <dbReference type="NCBI Taxonomy" id="64571"/>
    <lineage>
        <taxon>Eukaryota</taxon>
        <taxon>Fungi</taxon>
        <taxon>Fungi incertae sedis</taxon>
        <taxon>Mucoromycota</taxon>
        <taxon>Mortierellomycotina</taxon>
        <taxon>Mortierellomycetes</taxon>
        <taxon>Mortierellales</taxon>
        <taxon>Mortierellaceae</taxon>
        <taxon>Lobosporangium</taxon>
    </lineage>
</organism>
<feature type="compositionally biased region" description="Gly residues" evidence="1">
    <location>
        <begin position="318"/>
        <end position="328"/>
    </location>
</feature>
<feature type="compositionally biased region" description="Polar residues" evidence="1">
    <location>
        <begin position="1"/>
        <end position="10"/>
    </location>
</feature>
<dbReference type="Proteomes" id="UP000193648">
    <property type="component" value="Unassembled WGS sequence"/>
</dbReference>
<dbReference type="GeneID" id="33566808"/>
<feature type="compositionally biased region" description="Basic residues" evidence="1">
    <location>
        <begin position="137"/>
        <end position="152"/>
    </location>
</feature>
<evidence type="ECO:0000256" key="1">
    <source>
        <dbReference type="SAM" id="MobiDB-lite"/>
    </source>
</evidence>
<feature type="compositionally biased region" description="Polar residues" evidence="1">
    <location>
        <begin position="51"/>
        <end position="64"/>
    </location>
</feature>
<name>A0A1Y2GIU5_9FUNG</name>
<evidence type="ECO:0000313" key="3">
    <source>
        <dbReference type="Proteomes" id="UP000193648"/>
    </source>
</evidence>
<accession>A0A1Y2GIU5</accession>
<feature type="compositionally biased region" description="Low complexity" evidence="1">
    <location>
        <begin position="161"/>
        <end position="171"/>
    </location>
</feature>
<keyword evidence="3" id="KW-1185">Reference proteome</keyword>
<feature type="compositionally biased region" description="Polar residues" evidence="1">
    <location>
        <begin position="93"/>
        <end position="115"/>
    </location>
</feature>
<evidence type="ECO:0000313" key="2">
    <source>
        <dbReference type="EMBL" id="ORZ10346.1"/>
    </source>
</evidence>
<feature type="compositionally biased region" description="Acidic residues" evidence="1">
    <location>
        <begin position="36"/>
        <end position="47"/>
    </location>
</feature>
<feature type="non-terminal residue" evidence="2">
    <location>
        <position position="408"/>
    </location>
</feature>
<dbReference type="EMBL" id="MCFF01000031">
    <property type="protein sequence ID" value="ORZ10346.1"/>
    <property type="molecule type" value="Genomic_DNA"/>
</dbReference>
<comment type="caution">
    <text evidence="2">The sequence shown here is derived from an EMBL/GenBank/DDBJ whole genome shotgun (WGS) entry which is preliminary data.</text>
</comment>
<feature type="region of interest" description="Disordered" evidence="1">
    <location>
        <begin position="1"/>
        <end position="171"/>
    </location>
</feature>
<feature type="compositionally biased region" description="Polar residues" evidence="1">
    <location>
        <begin position="25"/>
        <end position="35"/>
    </location>
</feature>
<sequence>MASFMSMQYDSDSDSAEDLDFEPTSEPSSDDNNGSETDEAMEESGDDDGQKQGSSTSKLTSTEACSRPSKKGRKKSAATEGGRGREVKGKGPLTQTKEPSQSIATTATEDVTEMSTAQLAAATGATPAIVASEEVVKKKKGPKKGTKYKKRTPATGKEAGTKSATKTPKVPKVTKKAAAVAAAQVPRPIVGRFGFQNNPIDLDHPLETFKWPYSPFTAEFKTQHQARDKMASDIHRALQELTDANGRATWRLQELDHQLQMSRQDLKTSLDEIQFRKSQLRDMSILAVDIVKKLSLPRPEPQELLRRQSLPSLPSSGAGSGNESGPGGYASSYKTIASHLDGDHMDLDGDNEFESGGEQQHSHENTNQQGQHAIQRQQLHNLKGVNEGNVRSFLEKIRALEQAQRQVV</sequence>
<dbReference type="OrthoDB" id="2435257at2759"/>
<dbReference type="InParanoid" id="A0A1Y2GIU5"/>